<evidence type="ECO:0000256" key="5">
    <source>
        <dbReference type="ARBA" id="ARBA00022833"/>
    </source>
</evidence>
<dbReference type="InterPro" id="IPR006612">
    <property type="entry name" value="THAP_Znf"/>
</dbReference>
<evidence type="ECO:0000256" key="4">
    <source>
        <dbReference type="ARBA" id="ARBA00022771"/>
    </source>
</evidence>
<evidence type="ECO:0000256" key="1">
    <source>
        <dbReference type="ARBA" id="ARBA00004123"/>
    </source>
</evidence>
<comment type="subcellular location">
    <subcellularLocation>
        <location evidence="1">Nucleus</location>
    </subcellularLocation>
</comment>
<proteinExistence type="predicted"/>
<dbReference type="Pfam" id="PF05485">
    <property type="entry name" value="THAP"/>
    <property type="match status" value="1"/>
</dbReference>
<feature type="domain" description="C2H2-type" evidence="13">
    <location>
        <begin position="229"/>
        <end position="251"/>
    </location>
</feature>
<feature type="domain" description="C2H2-type" evidence="13">
    <location>
        <begin position="413"/>
        <end position="440"/>
    </location>
</feature>
<keyword evidence="9" id="KW-0539">Nucleus</keyword>
<dbReference type="InterPro" id="IPR050636">
    <property type="entry name" value="C2H2-ZF_domain-containing"/>
</dbReference>
<keyword evidence="5" id="KW-0862">Zinc</keyword>
<dbReference type="PROSITE" id="PS00028">
    <property type="entry name" value="ZINC_FINGER_C2H2_1"/>
    <property type="match status" value="5"/>
</dbReference>
<dbReference type="GO" id="GO:0003677">
    <property type="term" value="F:DNA binding"/>
    <property type="evidence" value="ECO:0007669"/>
    <property type="project" value="UniProtKB-UniRule"/>
</dbReference>
<keyword evidence="2" id="KW-0479">Metal-binding</keyword>
<dbReference type="InterPro" id="IPR013087">
    <property type="entry name" value="Znf_C2H2_type"/>
</dbReference>
<evidence type="ECO:0000256" key="8">
    <source>
        <dbReference type="ARBA" id="ARBA00023163"/>
    </source>
</evidence>
<dbReference type="SMART" id="SM00692">
    <property type="entry name" value="DM3"/>
    <property type="match status" value="1"/>
</dbReference>
<evidence type="ECO:0000313" key="15">
    <source>
        <dbReference type="EMBL" id="KAG5856170.1"/>
    </source>
</evidence>
<dbReference type="PROSITE" id="PS50950">
    <property type="entry name" value="ZF_THAP"/>
    <property type="match status" value="1"/>
</dbReference>
<dbReference type="PANTHER" id="PTHR47772">
    <property type="entry name" value="ZINC FINGER PROTEIN 200"/>
    <property type="match status" value="1"/>
</dbReference>
<evidence type="ECO:0000256" key="2">
    <source>
        <dbReference type="ARBA" id="ARBA00022723"/>
    </source>
</evidence>
<dbReference type="Gene3D" id="3.30.160.60">
    <property type="entry name" value="Classic Zinc Finger"/>
    <property type="match status" value="4"/>
</dbReference>
<dbReference type="GO" id="GO:0008270">
    <property type="term" value="F:zinc ion binding"/>
    <property type="evidence" value="ECO:0007669"/>
    <property type="project" value="UniProtKB-KW"/>
</dbReference>
<evidence type="ECO:0000256" key="6">
    <source>
        <dbReference type="ARBA" id="ARBA00023015"/>
    </source>
</evidence>
<evidence type="ECO:0000256" key="7">
    <source>
        <dbReference type="ARBA" id="ARBA00023125"/>
    </source>
</evidence>
<organism evidence="15 16">
    <name type="scientific">Anguilla anguilla</name>
    <name type="common">European freshwater eel</name>
    <name type="synonym">Muraena anguilla</name>
    <dbReference type="NCBI Taxonomy" id="7936"/>
    <lineage>
        <taxon>Eukaryota</taxon>
        <taxon>Metazoa</taxon>
        <taxon>Chordata</taxon>
        <taxon>Craniata</taxon>
        <taxon>Vertebrata</taxon>
        <taxon>Euteleostomi</taxon>
        <taxon>Actinopterygii</taxon>
        <taxon>Neopterygii</taxon>
        <taxon>Teleostei</taxon>
        <taxon>Anguilliformes</taxon>
        <taxon>Anguillidae</taxon>
        <taxon>Anguilla</taxon>
    </lineage>
</organism>
<evidence type="ECO:0000313" key="16">
    <source>
        <dbReference type="Proteomes" id="UP001044222"/>
    </source>
</evidence>
<feature type="domain" description="C2H2-type" evidence="13">
    <location>
        <begin position="355"/>
        <end position="383"/>
    </location>
</feature>
<accession>A0A9D3S5Y2</accession>
<name>A0A9D3S5Y2_ANGAN</name>
<keyword evidence="16" id="KW-1185">Reference proteome</keyword>
<gene>
    <name evidence="15" type="ORF">ANANG_G00005200</name>
</gene>
<comment type="caution">
    <text evidence="15">The sequence shown here is derived from an EMBL/GenBank/DDBJ whole genome shotgun (WGS) entry which is preliminary data.</text>
</comment>
<keyword evidence="8" id="KW-0804">Transcription</keyword>
<dbReference type="AlphaFoldDB" id="A0A9D3S5Y2"/>
<dbReference type="SUPFAM" id="SSF57716">
    <property type="entry name" value="Glucocorticoid receptor-like (DNA-binding domain)"/>
    <property type="match status" value="1"/>
</dbReference>
<sequence length="465" mass="51921">MSRQKETVACCAKNCPNIGLTPSGTSSPVILHSFPRGGSGRYKLWAGMVGVSPLPAVPKLCSLHFAPDQYKRTGIGHRTLLNEDHSRPKKLKKNSLPSLFYDSDGERFEMVPVTIPEYSDEDSVDDVTLNSCSVGLHPVCTEGQRGTQDSGTFPVESNNVETEENSVDQPHPSSVLNRRGGQQHALVDNGMSKTDTAASGTILAHDFTGERSRVIGNHPGNRRFGKGAHGCNFCGVSFSSHLNLGSHLRVHRALPLKCRSCSLQLPNHWKLNLHLKVHGKSFPESNASIATSAVSQELLFETLRLFECKDCGRRFESKFWLAMHAQVHSSSWQKAQERALLRRKELRSQFSPEARRCSDCGGRFTWPHSLALHRRRRHRRPPSAEHACQCGRSFGSRLGLFRHELRHVRSGCYICCLCGVSFKKSARLVSHWQRHRENGPLLTCTCGLTFKRVGGLVWHLLRNKP</sequence>
<evidence type="ECO:0000256" key="3">
    <source>
        <dbReference type="ARBA" id="ARBA00022737"/>
    </source>
</evidence>
<keyword evidence="4 10" id="KW-0863">Zinc-finger</keyword>
<evidence type="ECO:0000259" key="14">
    <source>
        <dbReference type="PROSITE" id="PS50950"/>
    </source>
</evidence>
<protein>
    <submittedName>
        <fullName evidence="15">Uncharacterized protein</fullName>
    </submittedName>
</protein>
<dbReference type="Pfam" id="PF00096">
    <property type="entry name" value="zf-C2H2"/>
    <property type="match status" value="1"/>
</dbReference>
<feature type="domain" description="C2H2-type" evidence="13">
    <location>
        <begin position="306"/>
        <end position="333"/>
    </location>
</feature>
<dbReference type="SMART" id="SM00355">
    <property type="entry name" value="ZnF_C2H2"/>
    <property type="match status" value="6"/>
</dbReference>
<keyword evidence="7 11" id="KW-0238">DNA-binding</keyword>
<keyword evidence="3" id="KW-0677">Repeat</keyword>
<evidence type="ECO:0000256" key="10">
    <source>
        <dbReference type="PROSITE-ProRule" id="PRU00042"/>
    </source>
</evidence>
<reference evidence="15" key="1">
    <citation type="submission" date="2021-01" db="EMBL/GenBank/DDBJ databases">
        <title>A chromosome-scale assembly of European eel, Anguilla anguilla.</title>
        <authorList>
            <person name="Henkel C."/>
            <person name="Jong-Raadsen S.A."/>
            <person name="Dufour S."/>
            <person name="Weltzien F.-A."/>
            <person name="Palstra A.P."/>
            <person name="Pelster B."/>
            <person name="Spaink H.P."/>
            <person name="Van Den Thillart G.E."/>
            <person name="Jansen H."/>
            <person name="Zahm M."/>
            <person name="Klopp C."/>
            <person name="Cedric C."/>
            <person name="Louis A."/>
            <person name="Berthelot C."/>
            <person name="Parey E."/>
            <person name="Roest Crollius H."/>
            <person name="Montfort J."/>
            <person name="Robinson-Rechavi M."/>
            <person name="Bucao C."/>
            <person name="Bouchez O."/>
            <person name="Gislard M."/>
            <person name="Lluch J."/>
            <person name="Milhes M."/>
            <person name="Lampietro C."/>
            <person name="Lopez Roques C."/>
            <person name="Donnadieu C."/>
            <person name="Braasch I."/>
            <person name="Desvignes T."/>
            <person name="Postlethwait J."/>
            <person name="Bobe J."/>
            <person name="Guiguen Y."/>
            <person name="Dirks R."/>
        </authorList>
    </citation>
    <scope>NUCLEOTIDE SEQUENCE</scope>
    <source>
        <strain evidence="15">Tag_6206</strain>
        <tissue evidence="15">Liver</tissue>
    </source>
</reference>
<evidence type="ECO:0000256" key="11">
    <source>
        <dbReference type="PROSITE-ProRule" id="PRU00309"/>
    </source>
</evidence>
<feature type="region of interest" description="Disordered" evidence="12">
    <location>
        <begin position="143"/>
        <end position="178"/>
    </location>
</feature>
<dbReference type="InterPro" id="IPR036236">
    <property type="entry name" value="Znf_C2H2_sf"/>
</dbReference>
<evidence type="ECO:0000256" key="12">
    <source>
        <dbReference type="SAM" id="MobiDB-lite"/>
    </source>
</evidence>
<feature type="domain" description="THAP-type" evidence="14">
    <location>
        <begin position="1"/>
        <end position="100"/>
    </location>
</feature>
<dbReference type="GO" id="GO:0005634">
    <property type="term" value="C:nucleus"/>
    <property type="evidence" value="ECO:0007669"/>
    <property type="project" value="UniProtKB-SubCell"/>
</dbReference>
<keyword evidence="6" id="KW-0805">Transcription regulation</keyword>
<dbReference type="EMBL" id="JAFIRN010000001">
    <property type="protein sequence ID" value="KAG5856170.1"/>
    <property type="molecule type" value="Genomic_DNA"/>
</dbReference>
<dbReference type="Proteomes" id="UP001044222">
    <property type="component" value="Unassembled WGS sequence"/>
</dbReference>
<evidence type="ECO:0000259" key="13">
    <source>
        <dbReference type="PROSITE" id="PS50157"/>
    </source>
</evidence>
<dbReference type="SUPFAM" id="SSF57667">
    <property type="entry name" value="beta-beta-alpha zinc fingers"/>
    <property type="match status" value="3"/>
</dbReference>
<evidence type="ECO:0000256" key="9">
    <source>
        <dbReference type="ARBA" id="ARBA00023242"/>
    </source>
</evidence>
<dbReference type="PROSITE" id="PS50157">
    <property type="entry name" value="ZINC_FINGER_C2H2_2"/>
    <property type="match status" value="4"/>
</dbReference>
<dbReference type="PANTHER" id="PTHR47772:SF13">
    <property type="entry name" value="GASTRULA ZINC FINGER PROTEIN XLCGF49.1-LIKE-RELATED"/>
    <property type="match status" value="1"/>
</dbReference>
<dbReference type="SMART" id="SM00980">
    <property type="entry name" value="THAP"/>
    <property type="match status" value="1"/>
</dbReference>